<dbReference type="Gene3D" id="3.40.50.720">
    <property type="entry name" value="NAD(P)-binding Rossmann-like Domain"/>
    <property type="match status" value="1"/>
</dbReference>
<gene>
    <name evidence="1" type="ORF">E4U42_000418</name>
</gene>
<organism evidence="1 2">
    <name type="scientific">Claviceps africana</name>
    <dbReference type="NCBI Taxonomy" id="83212"/>
    <lineage>
        <taxon>Eukaryota</taxon>
        <taxon>Fungi</taxon>
        <taxon>Dikarya</taxon>
        <taxon>Ascomycota</taxon>
        <taxon>Pezizomycotina</taxon>
        <taxon>Sordariomycetes</taxon>
        <taxon>Hypocreomycetidae</taxon>
        <taxon>Hypocreales</taxon>
        <taxon>Clavicipitaceae</taxon>
        <taxon>Claviceps</taxon>
    </lineage>
</organism>
<dbReference type="AlphaFoldDB" id="A0A8K0NE90"/>
<feature type="non-terminal residue" evidence="1">
    <location>
        <position position="77"/>
    </location>
</feature>
<keyword evidence="2" id="KW-1185">Reference proteome</keyword>
<reference evidence="1" key="1">
    <citation type="journal article" date="2020" name="bioRxiv">
        <title>Whole genome comparisons of ergot fungi reveals the divergence and evolution of species within the genus Claviceps are the result of varying mechanisms driving genome evolution and host range expansion.</title>
        <authorList>
            <person name="Wyka S.A."/>
            <person name="Mondo S.J."/>
            <person name="Liu M."/>
            <person name="Dettman J."/>
            <person name="Nalam V."/>
            <person name="Broders K.D."/>
        </authorList>
    </citation>
    <scope>NUCLEOTIDE SEQUENCE</scope>
    <source>
        <strain evidence="1">CCC 489</strain>
    </source>
</reference>
<dbReference type="SUPFAM" id="SSF51735">
    <property type="entry name" value="NAD(P)-binding Rossmann-fold domains"/>
    <property type="match status" value="1"/>
</dbReference>
<protein>
    <recommendedName>
        <fullName evidence="3">NmrA-like domain-containing protein</fullName>
    </recommendedName>
</protein>
<dbReference type="Proteomes" id="UP000811619">
    <property type="component" value="Unassembled WGS sequence"/>
</dbReference>
<dbReference type="EMBL" id="SRPY01001097">
    <property type="protein sequence ID" value="KAG5914573.1"/>
    <property type="molecule type" value="Genomic_DNA"/>
</dbReference>
<evidence type="ECO:0000313" key="2">
    <source>
        <dbReference type="Proteomes" id="UP000811619"/>
    </source>
</evidence>
<evidence type="ECO:0008006" key="3">
    <source>
        <dbReference type="Google" id="ProtNLM"/>
    </source>
</evidence>
<dbReference type="OrthoDB" id="9975943at2759"/>
<evidence type="ECO:0000313" key="1">
    <source>
        <dbReference type="EMBL" id="KAG5914573.1"/>
    </source>
</evidence>
<comment type="caution">
    <text evidence="1">The sequence shown here is derived from an EMBL/GenBank/DDBJ whole genome shotgun (WGS) entry which is preliminary data.</text>
</comment>
<sequence>MEVVVVGATGYVGSTVLRRCLLDASISRIHVLTRRPLSDDVMAGDEARRKLCVVTKTEWMAWEEGEMEGLRRARACL</sequence>
<proteinExistence type="predicted"/>
<dbReference type="InterPro" id="IPR036291">
    <property type="entry name" value="NAD(P)-bd_dom_sf"/>
</dbReference>
<accession>A0A8K0NE90</accession>
<name>A0A8K0NE90_9HYPO</name>